<dbReference type="Pfam" id="PF00067">
    <property type="entry name" value="p450"/>
    <property type="match status" value="1"/>
</dbReference>
<dbReference type="GO" id="GO:0005506">
    <property type="term" value="F:iron ion binding"/>
    <property type="evidence" value="ECO:0007669"/>
    <property type="project" value="InterPro"/>
</dbReference>
<reference evidence="3" key="1">
    <citation type="submission" date="2019-09" db="EMBL/GenBank/DDBJ databases">
        <title>Mumia zhuanghuii sp. nov. isolated from the intestinal contents of plateau pika (Ochotona curzoniae) in the Qinghai-Tibet plateau of China.</title>
        <authorList>
            <person name="Tian Z."/>
        </authorList>
    </citation>
    <scope>NUCLEOTIDE SEQUENCE [LARGE SCALE GENOMIC DNA]</scope>
    <source>
        <strain evidence="3">DSM 25564</strain>
    </source>
</reference>
<gene>
    <name evidence="2" type="ORF">F6B42_11790</name>
</gene>
<organism evidence="2 3">
    <name type="scientific">Microbacterium radiodurans</name>
    <dbReference type="NCBI Taxonomy" id="661398"/>
    <lineage>
        <taxon>Bacteria</taxon>
        <taxon>Bacillati</taxon>
        <taxon>Actinomycetota</taxon>
        <taxon>Actinomycetes</taxon>
        <taxon>Micrococcales</taxon>
        <taxon>Microbacteriaceae</taxon>
        <taxon>Microbacterium</taxon>
    </lineage>
</organism>
<sequence>MAPTLRSHADVVAAALDVSRFSNDVSRFRQVPNGLDATAHRQMVEILAPFLAPDVVDGLEPTLRAIARQLIAELAARPAFDAVGDLGVRFAVRAQSAWLGWSPEHEPALRLWVAEHRAALRSGEDHRIAATAARFDDIVRLLLDERRGCARDDLTTRLLRLRAADGDLLPEADVVSILRNWTGGDLSSLALCVGVVVHWLADDGARAARLRDAAASDLDAVIDEILRLDDPFVSNRRRALTDAVVGGCPVHAGDVVVLDWRAANTDATVFGPGFDPHAHAAANLVYGVGPHACPGRMLATRQLRVLVQELLGAGAPQPAAGDPAVRESAPGAGWRTMPVRLVRDDAAAAGRAS</sequence>
<dbReference type="GO" id="GO:0016705">
    <property type="term" value="F:oxidoreductase activity, acting on paired donors, with incorporation or reduction of molecular oxygen"/>
    <property type="evidence" value="ECO:0007669"/>
    <property type="project" value="InterPro"/>
</dbReference>
<dbReference type="SUPFAM" id="SSF48264">
    <property type="entry name" value="Cytochrome P450"/>
    <property type="match status" value="1"/>
</dbReference>
<dbReference type="InterPro" id="IPR001128">
    <property type="entry name" value="Cyt_P450"/>
</dbReference>
<dbReference type="GO" id="GO:0004497">
    <property type="term" value="F:monooxygenase activity"/>
    <property type="evidence" value="ECO:0007669"/>
    <property type="project" value="InterPro"/>
</dbReference>
<dbReference type="AlphaFoldDB" id="A0A5J5IT29"/>
<keyword evidence="3" id="KW-1185">Reference proteome</keyword>
<accession>A0A5J5IT29</accession>
<dbReference type="Proteomes" id="UP000327039">
    <property type="component" value="Unassembled WGS sequence"/>
</dbReference>
<dbReference type="InterPro" id="IPR036396">
    <property type="entry name" value="Cyt_P450_sf"/>
</dbReference>
<dbReference type="Gene3D" id="1.10.630.10">
    <property type="entry name" value="Cytochrome P450"/>
    <property type="match status" value="1"/>
</dbReference>
<evidence type="ECO:0000313" key="2">
    <source>
        <dbReference type="EMBL" id="KAA9085169.1"/>
    </source>
</evidence>
<dbReference type="InterPro" id="IPR002397">
    <property type="entry name" value="Cyt_P450_B"/>
</dbReference>
<dbReference type="PANTHER" id="PTHR46696:SF6">
    <property type="entry name" value="P450, PUTATIVE (EUROFUNG)-RELATED"/>
    <property type="match status" value="1"/>
</dbReference>
<dbReference type="OrthoDB" id="502624at2"/>
<evidence type="ECO:0000256" key="1">
    <source>
        <dbReference type="ARBA" id="ARBA00010617"/>
    </source>
</evidence>
<proteinExistence type="inferred from homology"/>
<dbReference type="PANTHER" id="PTHR46696">
    <property type="entry name" value="P450, PUTATIVE (EUROFUNG)-RELATED"/>
    <property type="match status" value="1"/>
</dbReference>
<evidence type="ECO:0000313" key="3">
    <source>
        <dbReference type="Proteomes" id="UP000327039"/>
    </source>
</evidence>
<dbReference type="EMBL" id="VYRZ01000003">
    <property type="protein sequence ID" value="KAA9085169.1"/>
    <property type="molecule type" value="Genomic_DNA"/>
</dbReference>
<comment type="caution">
    <text evidence="2">The sequence shown here is derived from an EMBL/GenBank/DDBJ whole genome shotgun (WGS) entry which is preliminary data.</text>
</comment>
<protein>
    <submittedName>
        <fullName evidence="2">Cytochrome P450</fullName>
    </submittedName>
</protein>
<name>A0A5J5IT29_9MICO</name>
<dbReference type="GO" id="GO:0020037">
    <property type="term" value="F:heme binding"/>
    <property type="evidence" value="ECO:0007669"/>
    <property type="project" value="InterPro"/>
</dbReference>
<comment type="similarity">
    <text evidence="1">Belongs to the cytochrome P450 family.</text>
</comment>
<dbReference type="RefSeq" id="WP_150419892.1">
    <property type="nucleotide sequence ID" value="NZ_VYRZ01000003.1"/>
</dbReference>
<dbReference type="PRINTS" id="PR00359">
    <property type="entry name" value="BP450"/>
</dbReference>